<proteinExistence type="predicted"/>
<reference evidence="1" key="1">
    <citation type="submission" date="2022-09" db="EMBL/GenBank/DDBJ databases">
        <title>Molecular characterization of Glaesserella parasuis strains circulating in commercial swine farms using whole-genome sequencing.</title>
        <authorList>
            <person name="Mugabi R."/>
            <person name="Clavijo M."/>
            <person name="Li G."/>
        </authorList>
    </citation>
    <scope>NUCLEOTIDE SEQUENCE</scope>
    <source>
        <strain evidence="1">0435-53</strain>
    </source>
</reference>
<dbReference type="RefSeq" id="WP_075606276.1">
    <property type="nucleotide sequence ID" value="NZ_CP054198.1"/>
</dbReference>
<accession>A0A6M8T333</accession>
<dbReference type="EMBL" id="JAODIR010000077">
    <property type="protein sequence ID" value="MDD2168960.1"/>
    <property type="molecule type" value="Genomic_DNA"/>
</dbReference>
<protein>
    <submittedName>
        <fullName evidence="1">Uncharacterized protein</fullName>
    </submittedName>
</protein>
<comment type="caution">
    <text evidence="1">The sequence shown here is derived from an EMBL/GenBank/DDBJ whole genome shotgun (WGS) entry which is preliminary data.</text>
</comment>
<evidence type="ECO:0000313" key="1">
    <source>
        <dbReference type="EMBL" id="MDD2168960.1"/>
    </source>
</evidence>
<gene>
    <name evidence="1" type="ORF">N5925_10345</name>
</gene>
<evidence type="ECO:0000313" key="2">
    <source>
        <dbReference type="Proteomes" id="UP001148834"/>
    </source>
</evidence>
<sequence length="197" mass="23637">MTCSDVISMISTILTLFAFLFSIWLYCNDDFEKKFNFLAQEIVNKQEKIHNKYFFNQLENVCKENVVDFDKFQFSESNNFKSLVKLIYGILELIDDKCIKEDKYINMLKYILNNKSYWIICIYLMQTRKSIDIDNAKLKSICKKHNFVNEADLFYNEYGIDDYQEITPDELETKFDERIFSLNDKFVLVLNKLKEEL</sequence>
<name>A0A6M8T333_GLAPU</name>
<dbReference type="Proteomes" id="UP001148834">
    <property type="component" value="Unassembled WGS sequence"/>
</dbReference>
<dbReference type="AlphaFoldDB" id="A0A6M8T333"/>
<organism evidence="1 2">
    <name type="scientific">Glaesserella parasuis</name>
    <name type="common">Haemophilus parasuis</name>
    <dbReference type="NCBI Taxonomy" id="738"/>
    <lineage>
        <taxon>Bacteria</taxon>
        <taxon>Pseudomonadati</taxon>
        <taxon>Pseudomonadota</taxon>
        <taxon>Gammaproteobacteria</taxon>
        <taxon>Pasteurellales</taxon>
        <taxon>Pasteurellaceae</taxon>
        <taxon>Glaesserella</taxon>
    </lineage>
</organism>